<keyword evidence="4 5" id="KW-0175">Coiled coil</keyword>
<feature type="domain" description="Autophagy protein ATG17-like" evidence="7">
    <location>
        <begin position="150"/>
        <end position="484"/>
    </location>
</feature>
<feature type="region of interest" description="Disordered" evidence="6">
    <location>
        <begin position="88"/>
        <end position="125"/>
    </location>
</feature>
<keyword evidence="10" id="KW-1185">Reference proteome</keyword>
<keyword evidence="2" id="KW-0653">Protein transport</keyword>
<keyword evidence="3" id="KW-0072">Autophagy</keyword>
<dbReference type="Proteomes" id="UP001604277">
    <property type="component" value="Unassembled WGS sequence"/>
</dbReference>
<dbReference type="GO" id="GO:0006914">
    <property type="term" value="P:autophagy"/>
    <property type="evidence" value="ECO:0007669"/>
    <property type="project" value="UniProtKB-KW"/>
</dbReference>
<dbReference type="Pfam" id="PF04108">
    <property type="entry name" value="ATG17_like"/>
    <property type="match status" value="1"/>
</dbReference>
<gene>
    <name evidence="9" type="ORF">Fot_44252</name>
</gene>
<name>A0ABD1R302_9LAMI</name>
<dbReference type="InterPro" id="IPR029071">
    <property type="entry name" value="Ubiquitin-like_domsf"/>
</dbReference>
<evidence type="ECO:0000256" key="1">
    <source>
        <dbReference type="ARBA" id="ARBA00022448"/>
    </source>
</evidence>
<evidence type="ECO:0000256" key="5">
    <source>
        <dbReference type="SAM" id="Coils"/>
    </source>
</evidence>
<feature type="coiled-coil region" evidence="5">
    <location>
        <begin position="822"/>
        <end position="877"/>
    </location>
</feature>
<organism evidence="9 10">
    <name type="scientific">Forsythia ovata</name>
    <dbReference type="NCBI Taxonomy" id="205694"/>
    <lineage>
        <taxon>Eukaryota</taxon>
        <taxon>Viridiplantae</taxon>
        <taxon>Streptophyta</taxon>
        <taxon>Embryophyta</taxon>
        <taxon>Tracheophyta</taxon>
        <taxon>Spermatophyta</taxon>
        <taxon>Magnoliopsida</taxon>
        <taxon>eudicotyledons</taxon>
        <taxon>Gunneridae</taxon>
        <taxon>Pentapetalae</taxon>
        <taxon>asterids</taxon>
        <taxon>lamiids</taxon>
        <taxon>Lamiales</taxon>
        <taxon>Oleaceae</taxon>
        <taxon>Forsythieae</taxon>
        <taxon>Forsythia</taxon>
    </lineage>
</organism>
<comment type="caution">
    <text evidence="9">The sequence shown here is derived from an EMBL/GenBank/DDBJ whole genome shotgun (WGS) entry which is preliminary data.</text>
</comment>
<evidence type="ECO:0000259" key="8">
    <source>
        <dbReference type="Pfam" id="PF10377"/>
    </source>
</evidence>
<feature type="domain" description="Autophagy-related protein 11 C-terminal" evidence="8">
    <location>
        <begin position="978"/>
        <end position="1124"/>
    </location>
</feature>
<evidence type="ECO:0000256" key="4">
    <source>
        <dbReference type="ARBA" id="ARBA00023054"/>
    </source>
</evidence>
<keyword evidence="1" id="KW-0813">Transport</keyword>
<evidence type="ECO:0000256" key="6">
    <source>
        <dbReference type="SAM" id="MobiDB-lite"/>
    </source>
</evidence>
<evidence type="ECO:0000259" key="7">
    <source>
        <dbReference type="Pfam" id="PF04108"/>
    </source>
</evidence>
<dbReference type="EMBL" id="JBFOLJ010000013">
    <property type="protein sequence ID" value="KAL2482808.1"/>
    <property type="molecule type" value="Genomic_DNA"/>
</dbReference>
<feature type="compositionally biased region" description="Polar residues" evidence="6">
    <location>
        <begin position="542"/>
        <end position="555"/>
    </location>
</feature>
<dbReference type="InterPro" id="IPR040040">
    <property type="entry name" value="ATG11"/>
</dbReference>
<dbReference type="PANTHER" id="PTHR13222">
    <property type="entry name" value="RB1-INDUCIBLE COILED-COIL"/>
    <property type="match status" value="1"/>
</dbReference>
<proteinExistence type="predicted"/>
<protein>
    <submittedName>
        <fullName evidence="9">Autophagy-related protein 17</fullName>
    </submittedName>
</protein>
<dbReference type="InterPro" id="IPR045326">
    <property type="entry name" value="ATG17-like_dom"/>
</dbReference>
<dbReference type="Pfam" id="PF10377">
    <property type="entry name" value="ATG11"/>
    <property type="match status" value="1"/>
</dbReference>
<evidence type="ECO:0000256" key="2">
    <source>
        <dbReference type="ARBA" id="ARBA00022927"/>
    </source>
</evidence>
<dbReference type="AlphaFoldDB" id="A0ABD1R302"/>
<sequence>MSSNASEGAVLTGKLVVHIAENGHSYELDCDEYTRVEALQKHLESVSGIPFNDQLLMCLNMKLELQCPLSVYKLPSNDREVFLFNKARMRSDSPPPGPEQVEVIDIPDPPLSSSSHNPHPLDDATDPALKALPSYERQFSYHFQSGHSIYRRALVKIETCERLFQEQKVQERALEIARGSVDHFYKMILRKYTEFVKRYTQQHQGHNNCLVSFGRDIEKLRSTKLFPALQTADYKCLLDFVKVENLWKMVEDCSSSHRQIENKVSEFKEEFGELKLNIELLFSSRASFLINELDIAMKDHRRHIHEQKSIMLALSKDVDTVKKLMDDCVTSQLSSSLRPFDAVSALGPMYDDHDKSYLPKMQSCGQAISNLLDFCRDKKNEMNAFVHDYLQRIAYIQYFIKNVHYKFPVFNDALKRQNDQFEHLKVVRGIGPAYRACLAEVVRRKATMKLYVGMAGQLVERLATNREAEVRRCEEFLKVYGRYIPPDILASMGLYSTPNQSNVDITPFDSNLLDIDLSDVDHYAPESLLGLSSKSEKHGTLKSSLSISNDGSQPSEVEGSSVKFSEKYDPEKLLQGSELLEIAGTSKMEVENVKLKDELASKIALMCTISTECNYESIDDCKTNSLLKNAAEETSEKYLQSVLKVKQMQCESYEKRIQELEQRLSDQYLRAPTFSAAEHISNSALSTVKTDENKSETSGAGEIRIPNATQEVSCASNSLKSRLLPKEDKSREGLGDNVIDPSGMLNPQLDSSMLDTQHGEGHLFDKDKKETLEPVGGTELAASSMAVSVLQPADVSSRETALEPDLVAKVSNDLVLGLQSALAEKSNQLSNVEIKLQALVEEVSKLERDLENSRKLVDESQINFAHLENCLNEAREEAQIHLHAADCRASEESALHTSAIEARRLFERLRSCISSAEMTGFSDSLRALAQSLSNSTNENEDDITAEFRECIHVFAKKVDGLSRDRFELLDRSSKAKAEVEQLKEELDEKTELVNTLYMKHQLEEQANKEKISYGRLEVHEIAAFVLNSAGNYEAINRHCPYYYLSAESVALFADHLPTRPSYIVGQIVHIERQTVKSLPSTPNRDILTPTSDTETSRLILNSGSTLNPYGLPVGCEYFVVTVAMLPNTSVLTPPPS</sequence>
<reference evidence="10" key="1">
    <citation type="submission" date="2024-07" db="EMBL/GenBank/DDBJ databases">
        <title>Two chromosome-level genome assemblies of Korean endemic species Abeliophyllum distichum and Forsythia ovata (Oleaceae).</title>
        <authorList>
            <person name="Jang H."/>
        </authorList>
    </citation>
    <scope>NUCLEOTIDE SEQUENCE [LARGE SCALE GENOMIC DNA]</scope>
</reference>
<feature type="coiled-coil region" evidence="5">
    <location>
        <begin position="643"/>
        <end position="670"/>
    </location>
</feature>
<dbReference type="InterPro" id="IPR019460">
    <property type="entry name" value="Atg11_C"/>
</dbReference>
<dbReference type="SUPFAM" id="SSF54236">
    <property type="entry name" value="Ubiquitin-like"/>
    <property type="match status" value="1"/>
</dbReference>
<accession>A0ABD1R302</accession>
<feature type="compositionally biased region" description="Polar residues" evidence="6">
    <location>
        <begin position="707"/>
        <end position="720"/>
    </location>
</feature>
<feature type="region of interest" description="Disordered" evidence="6">
    <location>
        <begin position="685"/>
        <end position="743"/>
    </location>
</feature>
<feature type="compositionally biased region" description="Basic and acidic residues" evidence="6">
    <location>
        <begin position="724"/>
        <end position="734"/>
    </location>
</feature>
<evidence type="ECO:0000313" key="10">
    <source>
        <dbReference type="Proteomes" id="UP001604277"/>
    </source>
</evidence>
<dbReference type="PANTHER" id="PTHR13222:SF1">
    <property type="entry name" value="RB1-INDUCIBLE COILED-COIL PROTEIN 1"/>
    <property type="match status" value="1"/>
</dbReference>
<evidence type="ECO:0000313" key="9">
    <source>
        <dbReference type="EMBL" id="KAL2482808.1"/>
    </source>
</evidence>
<dbReference type="CDD" id="cd17039">
    <property type="entry name" value="Ubl_ubiquitin_like"/>
    <property type="match status" value="1"/>
</dbReference>
<dbReference type="GO" id="GO:0015031">
    <property type="term" value="P:protein transport"/>
    <property type="evidence" value="ECO:0007669"/>
    <property type="project" value="UniProtKB-KW"/>
</dbReference>
<feature type="coiled-coil region" evidence="5">
    <location>
        <begin position="965"/>
        <end position="999"/>
    </location>
</feature>
<evidence type="ECO:0000256" key="3">
    <source>
        <dbReference type="ARBA" id="ARBA00023006"/>
    </source>
</evidence>
<feature type="region of interest" description="Disordered" evidence="6">
    <location>
        <begin position="542"/>
        <end position="562"/>
    </location>
</feature>